<accession>A0A8E2EJX2</accession>
<reference evidence="2 3" key="1">
    <citation type="journal article" date="2016" name="Nat. Commun.">
        <title>Ectomycorrhizal ecology is imprinted in the genome of the dominant symbiotic fungus Cenococcum geophilum.</title>
        <authorList>
            <consortium name="DOE Joint Genome Institute"/>
            <person name="Peter M."/>
            <person name="Kohler A."/>
            <person name="Ohm R.A."/>
            <person name="Kuo A."/>
            <person name="Krutzmann J."/>
            <person name="Morin E."/>
            <person name="Arend M."/>
            <person name="Barry K.W."/>
            <person name="Binder M."/>
            <person name="Choi C."/>
            <person name="Clum A."/>
            <person name="Copeland A."/>
            <person name="Grisel N."/>
            <person name="Haridas S."/>
            <person name="Kipfer T."/>
            <person name="LaButti K."/>
            <person name="Lindquist E."/>
            <person name="Lipzen A."/>
            <person name="Maire R."/>
            <person name="Meier B."/>
            <person name="Mihaltcheva S."/>
            <person name="Molinier V."/>
            <person name="Murat C."/>
            <person name="Poggeler S."/>
            <person name="Quandt C.A."/>
            <person name="Sperisen C."/>
            <person name="Tritt A."/>
            <person name="Tisserant E."/>
            <person name="Crous P.W."/>
            <person name="Henrissat B."/>
            <person name="Nehls U."/>
            <person name="Egli S."/>
            <person name="Spatafora J.W."/>
            <person name="Grigoriev I.V."/>
            <person name="Martin F.M."/>
        </authorList>
    </citation>
    <scope>NUCLEOTIDE SEQUENCE [LARGE SCALE GENOMIC DNA]</scope>
    <source>
        <strain evidence="2 3">CBS 459.81</strain>
    </source>
</reference>
<dbReference type="InterPro" id="IPR031348">
    <property type="entry name" value="PigL_N"/>
</dbReference>
<evidence type="ECO:0000259" key="1">
    <source>
        <dbReference type="Pfam" id="PF17111"/>
    </source>
</evidence>
<keyword evidence="3" id="KW-1185">Reference proteome</keyword>
<dbReference type="AlphaFoldDB" id="A0A8E2EJX2"/>
<sequence length="277" mass="30390">MFDPLSVGASIVGITVPAIHVIRLLLDDLNNIINAPKAIQTLKDDITSAEMSLQSLQTIEDTEWEVLGETIANQSKAAIENCARACDMFRNDLQRWTRHSEQGRLSWQDRAKVGFFKEHQIKAMSKQLQSCKITFNAAVGIATLYSSIRHTHITEEIRKTISMKEAEISNAITSTDLQLAEMETALGEIRLTGSAHEEGQNEEDITNAVKQIEEEQVALGGSRTLLEELLSKAREDFIARAASESKKRSTGVTFGNSNSGFQAGVVIGPISGVTFGK</sequence>
<name>A0A8E2EJX2_9PEZI</name>
<evidence type="ECO:0000313" key="2">
    <source>
        <dbReference type="EMBL" id="OCK85163.1"/>
    </source>
</evidence>
<protein>
    <recommendedName>
        <fullName evidence="1">Azaphilone pigments biosynthesis cluster protein L N-terminal domain-containing protein</fullName>
    </recommendedName>
</protein>
<dbReference type="Proteomes" id="UP000250266">
    <property type="component" value="Unassembled WGS sequence"/>
</dbReference>
<proteinExistence type="predicted"/>
<dbReference type="Pfam" id="PF17111">
    <property type="entry name" value="PigL_N"/>
    <property type="match status" value="1"/>
</dbReference>
<gene>
    <name evidence="2" type="ORF">K432DRAFT_343639</name>
</gene>
<feature type="domain" description="Azaphilone pigments biosynthesis cluster protein L N-terminal" evidence="1">
    <location>
        <begin position="3"/>
        <end position="197"/>
    </location>
</feature>
<evidence type="ECO:0000313" key="3">
    <source>
        <dbReference type="Proteomes" id="UP000250266"/>
    </source>
</evidence>
<dbReference type="EMBL" id="KV744823">
    <property type="protein sequence ID" value="OCK85163.1"/>
    <property type="molecule type" value="Genomic_DNA"/>
</dbReference>
<dbReference type="OrthoDB" id="432483at2759"/>
<organism evidence="2 3">
    <name type="scientific">Lepidopterella palustris CBS 459.81</name>
    <dbReference type="NCBI Taxonomy" id="1314670"/>
    <lineage>
        <taxon>Eukaryota</taxon>
        <taxon>Fungi</taxon>
        <taxon>Dikarya</taxon>
        <taxon>Ascomycota</taxon>
        <taxon>Pezizomycotina</taxon>
        <taxon>Dothideomycetes</taxon>
        <taxon>Pleosporomycetidae</taxon>
        <taxon>Mytilinidiales</taxon>
        <taxon>Argynnaceae</taxon>
        <taxon>Lepidopterella</taxon>
    </lineage>
</organism>